<dbReference type="KEGG" id="tpsc:RBB77_11825"/>
<feature type="compositionally biased region" description="Polar residues" evidence="1">
    <location>
        <begin position="40"/>
        <end position="49"/>
    </location>
</feature>
<evidence type="ECO:0000313" key="2">
    <source>
        <dbReference type="EMBL" id="XCB31151.1"/>
    </source>
</evidence>
<dbReference type="EMBL" id="CP132942">
    <property type="protein sequence ID" value="XCB31151.1"/>
    <property type="molecule type" value="Genomic_DNA"/>
</dbReference>
<sequence length="180" mass="20047">MTTKNLLSISLASILILTGVSRGQSSAQTRAQSSAQTPSDNSAQSTNTDQDIDLLRKDIRSQKKQIIAANLQLSDTEAVKFWPLYDQYTAELVKINDAKYGVIKEYANTYNGSLTDDHALALTRNLLTVDQQAAQLRLKYVPIFSQVISGRKTALFFQMDRRLVMLIDLQLASQVPLIQP</sequence>
<feature type="compositionally biased region" description="Low complexity" evidence="1">
    <location>
        <begin position="27"/>
        <end position="39"/>
    </location>
</feature>
<dbReference type="RefSeq" id="WP_353061994.1">
    <property type="nucleotide sequence ID" value="NZ_CP132942.1"/>
</dbReference>
<feature type="region of interest" description="Disordered" evidence="1">
    <location>
        <begin position="27"/>
        <end position="51"/>
    </location>
</feature>
<accession>A0AAU7ZK32</accession>
<reference evidence="2" key="2">
    <citation type="journal article" date="2024" name="Environ. Microbiol.">
        <title>Genome analysis and description of Tunturibacter gen. nov. expands the diversity of Terriglobia in tundra soils.</title>
        <authorList>
            <person name="Messyasz A."/>
            <person name="Mannisto M.K."/>
            <person name="Kerkhof L.J."/>
            <person name="Haggblom M.M."/>
        </authorList>
    </citation>
    <scope>NUCLEOTIDE SEQUENCE</scope>
    <source>
        <strain evidence="2">X5P6</strain>
    </source>
</reference>
<organism evidence="2">
    <name type="scientific">Tunturiibacter psychrotolerans</name>
    <dbReference type="NCBI Taxonomy" id="3069686"/>
    <lineage>
        <taxon>Bacteria</taxon>
        <taxon>Pseudomonadati</taxon>
        <taxon>Acidobacteriota</taxon>
        <taxon>Terriglobia</taxon>
        <taxon>Terriglobales</taxon>
        <taxon>Acidobacteriaceae</taxon>
        <taxon>Tunturiibacter</taxon>
    </lineage>
</organism>
<evidence type="ECO:0000256" key="1">
    <source>
        <dbReference type="SAM" id="MobiDB-lite"/>
    </source>
</evidence>
<reference evidence="2" key="1">
    <citation type="submission" date="2023-08" db="EMBL/GenBank/DDBJ databases">
        <authorList>
            <person name="Messyasz A."/>
            <person name="Mannisto M.K."/>
            <person name="Kerkhof L.J."/>
            <person name="Haggblom M."/>
        </authorList>
    </citation>
    <scope>NUCLEOTIDE SEQUENCE</scope>
    <source>
        <strain evidence="2">X5P6</strain>
    </source>
</reference>
<protein>
    <submittedName>
        <fullName evidence="2">Uncharacterized protein</fullName>
    </submittedName>
</protein>
<proteinExistence type="predicted"/>
<dbReference type="AlphaFoldDB" id="A0AAU7ZK32"/>
<name>A0AAU7ZK32_9BACT</name>
<gene>
    <name evidence="2" type="ORF">RBB77_11825</name>
</gene>